<dbReference type="InterPro" id="IPR019847">
    <property type="entry name" value="Gliding_motility_assoc_GldN"/>
</dbReference>
<dbReference type="KEGG" id="fpf:DCC35_01290"/>
<evidence type="ECO:0000313" key="2">
    <source>
        <dbReference type="Proteomes" id="UP000298616"/>
    </source>
</evidence>
<dbReference type="RefSeq" id="WP_137089076.1">
    <property type="nucleotide sequence ID" value="NZ_CP028923.1"/>
</dbReference>
<dbReference type="AlphaFoldDB" id="A0A4D7JCS5"/>
<keyword evidence="2" id="KW-1185">Reference proteome</keyword>
<dbReference type="Pfam" id="PF19841">
    <property type="entry name" value="GldN"/>
    <property type="match status" value="1"/>
</dbReference>
<dbReference type="GO" id="GO:0005975">
    <property type="term" value="P:carbohydrate metabolic process"/>
    <property type="evidence" value="ECO:0007669"/>
    <property type="project" value="InterPro"/>
</dbReference>
<protein>
    <submittedName>
        <fullName evidence="1">Uncharacterized protein</fullName>
    </submittedName>
</protein>
<proteinExistence type="predicted"/>
<sequence>MRLLFLIAIVINGFFNCLGQEKPTVVRQVTYINLQDSANQPFFKSGMELSKILIEACYEGDLDAYYIDYKDNSKIIELSPEEVANALTAESDGEVNPKLFNAWDDDKRYSKGDIVLFEDMLYMATKNVRGRNPKKNKRWKLVDSGIGQIPYNSLYLMGIDETVLTHSGNIKRLYNYINLYLHPLQTGEDIEYLVSFEFDDVRKYLNKNDQFMWYRNNHGSWWSGSVFSDPGLNYLHHTDFLDDVLHVSKNTSLKPFLLDQEGYRVDVPIDNLSSLQENDYYLSFVEDGVINGENIDYIEVLNNEGKLISLFDFSEYKAAVSKMYQIQFTPIICTFDIALIQRYFQTSSLFNPMEIGRNGVFLYDESTEDPLSQSFTFGTETDFTPVEISGPFENEKVSRLIPGIPGTEAIETGFMDELVKAIINKEIEAYESFKFEKALSLNSLKQIWQDANKNAIDSSKPLELHFDHYQNVQFDKFGQNKKYDSEGLAVIIPYWANPAGFDQPLAYFTWKDINKLFRNQDKYPNGKAFLNALENDDLQTIYLYNTYIRTK</sequence>
<dbReference type="InterPro" id="IPR036573">
    <property type="entry name" value="CBM_sf_5/12"/>
</dbReference>
<organism evidence="1 2">
    <name type="scientific">Mangrovivirga cuniculi</name>
    <dbReference type="NCBI Taxonomy" id="2715131"/>
    <lineage>
        <taxon>Bacteria</taxon>
        <taxon>Pseudomonadati</taxon>
        <taxon>Bacteroidota</taxon>
        <taxon>Cytophagia</taxon>
        <taxon>Cytophagales</taxon>
        <taxon>Mangrovivirgaceae</taxon>
        <taxon>Mangrovivirga</taxon>
    </lineage>
</organism>
<gene>
    <name evidence="1" type="ORF">DCC35_01290</name>
</gene>
<reference evidence="1 2" key="1">
    <citation type="submission" date="2018-04" db="EMBL/GenBank/DDBJ databases">
        <title>Complete genome uncultured novel isolate.</title>
        <authorList>
            <person name="Merlino G."/>
        </authorList>
    </citation>
    <scope>NUCLEOTIDE SEQUENCE [LARGE SCALE GENOMIC DNA]</scope>
    <source>
        <strain evidence="2">R1DC9</strain>
    </source>
</reference>
<dbReference type="GO" id="GO:0004553">
    <property type="term" value="F:hydrolase activity, hydrolyzing O-glycosyl compounds"/>
    <property type="evidence" value="ECO:0007669"/>
    <property type="project" value="InterPro"/>
</dbReference>
<dbReference type="SUPFAM" id="SSF51055">
    <property type="entry name" value="Carbohydrate binding domain"/>
    <property type="match status" value="1"/>
</dbReference>
<evidence type="ECO:0000313" key="1">
    <source>
        <dbReference type="EMBL" id="QCK13481.1"/>
    </source>
</evidence>
<dbReference type="GO" id="GO:0005576">
    <property type="term" value="C:extracellular region"/>
    <property type="evidence" value="ECO:0007669"/>
    <property type="project" value="InterPro"/>
</dbReference>
<accession>A0A4D7JCS5</accession>
<name>A0A4D7JCS5_9BACT</name>
<dbReference type="Proteomes" id="UP000298616">
    <property type="component" value="Chromosome"/>
</dbReference>
<dbReference type="GO" id="GO:0030246">
    <property type="term" value="F:carbohydrate binding"/>
    <property type="evidence" value="ECO:0007669"/>
    <property type="project" value="InterPro"/>
</dbReference>
<dbReference type="EMBL" id="CP028923">
    <property type="protein sequence ID" value="QCK13481.1"/>
    <property type="molecule type" value="Genomic_DNA"/>
</dbReference>